<dbReference type="EMBL" id="JGVK01000027">
    <property type="protein sequence ID" value="KEY91041.1"/>
    <property type="molecule type" value="Genomic_DNA"/>
</dbReference>
<dbReference type="InterPro" id="IPR021241">
    <property type="entry name" value="CsiV"/>
</dbReference>
<dbReference type="GO" id="GO:0016740">
    <property type="term" value="F:transferase activity"/>
    <property type="evidence" value="ECO:0007669"/>
    <property type="project" value="UniProtKB-KW"/>
</dbReference>
<keyword evidence="2" id="KW-1185">Reference proteome</keyword>
<reference evidence="1 2" key="1">
    <citation type="submission" date="2014-03" db="EMBL/GenBank/DDBJ databases">
        <title>Selection and divergence in the genomes of co-occurring obligate luminous symbionts with specific hosts.</title>
        <authorList>
            <person name="Hendry T.A."/>
            <person name="de Wet J.R."/>
            <person name="Dunlap P.V."/>
        </authorList>
    </citation>
    <scope>NUCLEOTIDE SEQUENCE [LARGE SCALE GENOMIC DNA]</scope>
    <source>
        <strain evidence="1 2">Ppalp.1</strain>
    </source>
</reference>
<keyword evidence="1" id="KW-0808">Transferase</keyword>
<dbReference type="Pfam" id="PF10972">
    <property type="entry name" value="CsiV"/>
    <property type="match status" value="1"/>
</dbReference>
<name>A0A084CML2_9GAMM</name>
<protein>
    <submittedName>
        <fullName evidence="1">CDP-diacylglycerol--glycerol-3-phosphate 3-phosphatidyltransferase</fullName>
    </submittedName>
</protein>
<accession>A0A084CML2</accession>
<evidence type="ECO:0000313" key="1">
    <source>
        <dbReference type="EMBL" id="KEY91041.1"/>
    </source>
</evidence>
<proteinExistence type="predicted"/>
<gene>
    <name evidence="1" type="primary">pgs1</name>
    <name evidence="1" type="ORF">CF67_04017</name>
</gene>
<dbReference type="AlphaFoldDB" id="A0A084CML2"/>
<evidence type="ECO:0000313" key="2">
    <source>
        <dbReference type="Proteomes" id="UP000053784"/>
    </source>
</evidence>
<comment type="caution">
    <text evidence="1">The sequence shown here is derived from an EMBL/GenBank/DDBJ whole genome shotgun (WGS) entry which is preliminary data.</text>
</comment>
<organism evidence="1 2">
    <name type="scientific">Candidatus Photodesmus blepharonis</name>
    <dbReference type="NCBI Taxonomy" id="1179155"/>
    <lineage>
        <taxon>Bacteria</taxon>
        <taxon>Pseudomonadati</taxon>
        <taxon>Pseudomonadota</taxon>
        <taxon>Gammaproteobacteria</taxon>
        <taxon>Vibrionales</taxon>
        <taxon>Vibrionaceae</taxon>
        <taxon>Candidatus Photodesmus</taxon>
    </lineage>
</organism>
<dbReference type="eggNOG" id="ENOG503360G">
    <property type="taxonomic scope" value="Bacteria"/>
</dbReference>
<dbReference type="Proteomes" id="UP000053784">
    <property type="component" value="Unassembled WGS sequence"/>
</dbReference>
<dbReference type="STRING" id="1179155.CF67_04017"/>
<sequence>MIPSLYLNLFIDYMNGVRIKTLISLLVLFLPLDTMAKKQFDIEVIIFKRVADERKSSESWPNIIPKISMEHVGSFEDKNYLVKKKAKVLPYSEYKLIDQAKSLEKYEDFTVLFHRTWRQGNQGKAYSPIFHIQGGEDYSKQSSFKRMPEPFYELDGKLQVYVQHYLYLETQIDLREIKISDDVPLERNQVQQSTVRREKNIIQETKKNKFIKSYRMEQKRLIRSSETHYLDHPFIGIIVQIRRAEESTLL</sequence>